<feature type="region of interest" description="Disordered" evidence="2">
    <location>
        <begin position="547"/>
        <end position="585"/>
    </location>
</feature>
<dbReference type="GO" id="GO:0003824">
    <property type="term" value="F:catalytic activity"/>
    <property type="evidence" value="ECO:0007669"/>
    <property type="project" value="InterPro"/>
</dbReference>
<evidence type="ECO:0000256" key="1">
    <source>
        <dbReference type="ARBA" id="ARBA00022962"/>
    </source>
</evidence>
<feature type="compositionally biased region" description="Low complexity" evidence="2">
    <location>
        <begin position="676"/>
        <end position="686"/>
    </location>
</feature>
<gene>
    <name evidence="4" type="ORF">HYH02_001807</name>
</gene>
<dbReference type="InterPro" id="IPR029062">
    <property type="entry name" value="Class_I_gatase-like"/>
</dbReference>
<feature type="domain" description="CobB/CobQ-like glutamine amidotransferase" evidence="3">
    <location>
        <begin position="207"/>
        <end position="330"/>
    </location>
</feature>
<feature type="compositionally biased region" description="Polar residues" evidence="2">
    <location>
        <begin position="575"/>
        <end position="585"/>
    </location>
</feature>
<dbReference type="Pfam" id="PF07685">
    <property type="entry name" value="GATase_3"/>
    <property type="match status" value="1"/>
</dbReference>
<feature type="compositionally biased region" description="Low complexity" evidence="2">
    <location>
        <begin position="1213"/>
        <end position="1231"/>
    </location>
</feature>
<dbReference type="InterPro" id="IPR011698">
    <property type="entry name" value="GATase_3"/>
</dbReference>
<feature type="region of interest" description="Disordered" evidence="2">
    <location>
        <begin position="676"/>
        <end position="697"/>
    </location>
</feature>
<dbReference type="Gene3D" id="3.40.50.1980">
    <property type="entry name" value="Nitrogenase molybdenum iron protein domain"/>
    <property type="match status" value="1"/>
</dbReference>
<dbReference type="PANTHER" id="PTHR42860">
    <property type="entry name" value="VITAMIN B12-BINDING PROTEIN"/>
    <property type="match status" value="1"/>
</dbReference>
<evidence type="ECO:0000313" key="5">
    <source>
        <dbReference type="Proteomes" id="UP000613740"/>
    </source>
</evidence>
<accession>A0A835WUC4</accession>
<dbReference type="SUPFAM" id="SSF52317">
    <property type="entry name" value="Class I glutamine amidotransferase-like"/>
    <property type="match status" value="1"/>
</dbReference>
<dbReference type="OrthoDB" id="549173at2759"/>
<feature type="region of interest" description="Disordered" evidence="2">
    <location>
        <begin position="613"/>
        <end position="643"/>
    </location>
</feature>
<sequence>MRALFVAASQAGVEGWIASLAATGAPVKHVSAWSGPGELGRRHTSAVNSDPFLLGPGVSLEAQLSQQLGSNASSDALLVVSVDPASQPLLPRAGVVLLLWQPQVPSQVLDQVQLALSAAPSMLSDGAAAVRGLLLVDASPSITLSVTHKVLEGAGLAALSRKPTVLASRASASPQAALQALQQLAEPLPAAPAPQPALPASAGGVVRIAVARDDAFGPAFHENLTLLSQAGAQLLFFSPLYDTTLPAGATCLYLSSGGALDPERWQQLAANRPLLAAVRAFADVGGMVLAEGGGLLYLSRTVELQEDDGGHHHRTHEMAGVLPFKTRLLPEPQSAPVQLSVLPGNPLLPPGARPRGYLFAEASLVLVEERQLQGLGLGLGGLGATPGKGAAGGNHLATTYEAVVVSGGKGGEREETAPAAEGYTVQNVLGSACLLYLPSEPGLAAHMLRRCACVDPAALAAGMATHLGCSMSAVSSSKMQLHAAALASKDCSRAGSRRQSIQDVSAWGAAFGSTTGGDRSATSTASGMGPGLLAHGHGHYPALIHSHQHHPSLPMQPAASGTTSPRVTGAPAMPHSNSSTSLSGNTWAPPGVRRSMCGPLALQAGLQHVQSQPEGTVTAAASQAAQTGGAWRPSHDSPYTAGPSNLARQQMLLQQQIATVTPAASVASMSPCSTSTAATSAFAPQPRADTPEPLVVAGGNSSALMDLDMPHPPASSCSDGNSSGGLACGLGATCGRCRSEQLPTVLERSGSFSAHPGLLVGASADGTKCGGGGAAAAIHHAASAGSLATAYASTPGYGGTELSAPSYGRMAGHSMDEWSGSGVSASGWPMHGHRHGSMPMLASMSNAGGAPTHAHSSGVVCCAPGATEALVAMGLGNRLAGIGSDCDHPPDVCASRRVVLAWVAPEEAPQGAAARGIRVIQPAGPAAAQGSGAGFLAAAAGGRAGRPSVDKSAQGARGSGGCGRVLLVDELSLRQEPPGVLVLPDPCELSNSERLQLEQALVETGLLQPGGAPGGACAVLHASCRSLVDVMDLMLELGAAAGEPDKASMLLERLQARMRRVAAAVAAATLAGGGANGVGAGGVVGQGGLGRLPGGVASSVALAAAAAAAAASSPAAGALPPFLPGGRPRRVLVLQSLLPMMEPGRWVPEMLAMAGASSCLALPGGDDVALSWQDVRERAAPDAIIILTSPGDGVGGVGGCCVVPSHHAHHHPGAAPHAGGAGAPHGHASCSGAGGASGSLKEQLAALAAQPGWWCLPAVRSSQVYLMQAAYCVRAGPRVVDGVELLARLLLPPGCFSSSRKVPPGAVMKLSLTPGQRCRATLLPTYFVAYNP</sequence>
<dbReference type="Proteomes" id="UP000613740">
    <property type="component" value="Unassembled WGS sequence"/>
</dbReference>
<feature type="region of interest" description="Disordered" evidence="2">
    <location>
        <begin position="1211"/>
        <end position="1234"/>
    </location>
</feature>
<evidence type="ECO:0000313" key="4">
    <source>
        <dbReference type="EMBL" id="KAG2453589.1"/>
    </source>
</evidence>
<protein>
    <recommendedName>
        <fullName evidence="3">CobB/CobQ-like glutamine amidotransferase domain-containing protein</fullName>
    </recommendedName>
</protein>
<keyword evidence="5" id="KW-1185">Reference proteome</keyword>
<organism evidence="4 5">
    <name type="scientific">Chlamydomonas schloesseri</name>
    <dbReference type="NCBI Taxonomy" id="2026947"/>
    <lineage>
        <taxon>Eukaryota</taxon>
        <taxon>Viridiplantae</taxon>
        <taxon>Chlorophyta</taxon>
        <taxon>core chlorophytes</taxon>
        <taxon>Chlorophyceae</taxon>
        <taxon>CS clade</taxon>
        <taxon>Chlamydomonadales</taxon>
        <taxon>Chlamydomonadaceae</taxon>
        <taxon>Chlamydomonas</taxon>
    </lineage>
</organism>
<dbReference type="PROSITE" id="PS51274">
    <property type="entry name" value="GATASE_COBBQ"/>
    <property type="match status" value="1"/>
</dbReference>
<keyword evidence="1" id="KW-0315">Glutamine amidotransferase</keyword>
<dbReference type="EMBL" id="JAEHOD010000003">
    <property type="protein sequence ID" value="KAG2453589.1"/>
    <property type="molecule type" value="Genomic_DNA"/>
</dbReference>
<evidence type="ECO:0000259" key="3">
    <source>
        <dbReference type="Pfam" id="PF07685"/>
    </source>
</evidence>
<reference evidence="4" key="1">
    <citation type="journal article" date="2020" name="bioRxiv">
        <title>Comparative genomics of Chlamydomonas.</title>
        <authorList>
            <person name="Craig R.J."/>
            <person name="Hasan A.R."/>
            <person name="Ness R.W."/>
            <person name="Keightley P.D."/>
        </authorList>
    </citation>
    <scope>NUCLEOTIDE SEQUENCE</scope>
    <source>
        <strain evidence="4">CCAP 11/173</strain>
    </source>
</reference>
<comment type="caution">
    <text evidence="4">The sequence shown here is derived from an EMBL/GenBank/DDBJ whole genome shotgun (WGS) entry which is preliminary data.</text>
</comment>
<dbReference type="InterPro" id="IPR051030">
    <property type="entry name" value="Vitamin_B12-ABC_binding"/>
</dbReference>
<dbReference type="PANTHER" id="PTHR42860:SF1">
    <property type="entry name" value="VITAMIN B12-BINDING PROTEIN"/>
    <property type="match status" value="1"/>
</dbReference>
<feature type="compositionally biased region" description="Low complexity" evidence="2">
    <location>
        <begin position="618"/>
        <end position="630"/>
    </location>
</feature>
<proteinExistence type="predicted"/>
<evidence type="ECO:0000256" key="2">
    <source>
        <dbReference type="SAM" id="MobiDB-lite"/>
    </source>
</evidence>
<name>A0A835WUC4_9CHLO</name>
<dbReference type="SUPFAM" id="SSF53807">
    <property type="entry name" value="Helical backbone' metal receptor"/>
    <property type="match status" value="1"/>
</dbReference>